<protein>
    <submittedName>
        <fullName evidence="1">Uncharacterized protein</fullName>
    </submittedName>
</protein>
<reference evidence="1" key="1">
    <citation type="submission" date="2021-05" db="EMBL/GenBank/DDBJ databases">
        <authorList>
            <person name="Scholz U."/>
            <person name="Mascher M."/>
            <person name="Fiebig A."/>
        </authorList>
    </citation>
    <scope>NUCLEOTIDE SEQUENCE [LARGE SCALE GENOMIC DNA]</scope>
</reference>
<dbReference type="Proteomes" id="UP001732700">
    <property type="component" value="Chromosome 4C"/>
</dbReference>
<evidence type="ECO:0000313" key="2">
    <source>
        <dbReference type="Proteomes" id="UP001732700"/>
    </source>
</evidence>
<evidence type="ECO:0000313" key="1">
    <source>
        <dbReference type="EnsemblPlants" id="AVESA.00010b.r2.4CG1330620.2.CDS"/>
    </source>
</evidence>
<dbReference type="EnsemblPlants" id="AVESA.00010b.r2.4CG1330620.2">
    <property type="protein sequence ID" value="AVESA.00010b.r2.4CG1330620.2.CDS"/>
    <property type="gene ID" value="AVESA.00010b.r2.4CG1330620"/>
</dbReference>
<reference evidence="1" key="2">
    <citation type="submission" date="2025-09" db="UniProtKB">
        <authorList>
            <consortium name="EnsemblPlants"/>
        </authorList>
    </citation>
    <scope>IDENTIFICATION</scope>
</reference>
<name>A0ACD5X294_AVESA</name>
<sequence length="269" mass="29830">MSPQEAERLMFPSFVFPESFLADASTPDSGKSIHLLLITHQSARTYHAMHVQVRECAVDCYADLGGEQKKAGRQRRRRKARQSAAAGESGGGEDAAKKRKLSDEQAQFLEMSFREDRKLETPRKEKLAAELGLDSKQVAVWFQNRRARYKSKLIEEEFSKLRAAHDAVVVHNCHLEAELLRLKERLAETEEEQNKAMAAAAAETAGGGGSSPSSSSFSTVTHHAAMVEQFGMEDAGADLTYMSEYAYNNYFMDLAASSGYLGGIYDQFS</sequence>
<accession>A0ACD5X294</accession>
<keyword evidence="2" id="KW-1185">Reference proteome</keyword>
<organism evidence="1 2">
    <name type="scientific">Avena sativa</name>
    <name type="common">Oat</name>
    <dbReference type="NCBI Taxonomy" id="4498"/>
    <lineage>
        <taxon>Eukaryota</taxon>
        <taxon>Viridiplantae</taxon>
        <taxon>Streptophyta</taxon>
        <taxon>Embryophyta</taxon>
        <taxon>Tracheophyta</taxon>
        <taxon>Spermatophyta</taxon>
        <taxon>Magnoliopsida</taxon>
        <taxon>Liliopsida</taxon>
        <taxon>Poales</taxon>
        <taxon>Poaceae</taxon>
        <taxon>BOP clade</taxon>
        <taxon>Pooideae</taxon>
        <taxon>Poodae</taxon>
        <taxon>Poeae</taxon>
        <taxon>Poeae Chloroplast Group 1 (Aveneae type)</taxon>
        <taxon>Aveninae</taxon>
        <taxon>Avena</taxon>
    </lineage>
</organism>
<proteinExistence type="predicted"/>